<feature type="region of interest" description="Disordered" evidence="5">
    <location>
        <begin position="71"/>
        <end position="101"/>
    </location>
</feature>
<evidence type="ECO:0000313" key="8">
    <source>
        <dbReference type="Proteomes" id="UP001497512"/>
    </source>
</evidence>
<dbReference type="Pfam" id="PF04690">
    <property type="entry name" value="YABBY"/>
    <property type="match status" value="1"/>
</dbReference>
<feature type="domain" description="YABBY protein C-terminal" evidence="6">
    <location>
        <begin position="90"/>
        <end position="145"/>
    </location>
</feature>
<dbReference type="CDD" id="cd00084">
    <property type="entry name" value="HMG-box_SF"/>
    <property type="match status" value="1"/>
</dbReference>
<dbReference type="Gene3D" id="1.10.30.10">
    <property type="entry name" value="High mobility group box domain"/>
    <property type="match status" value="1"/>
</dbReference>
<dbReference type="InterPro" id="IPR036910">
    <property type="entry name" value="HMG_box_dom_sf"/>
</dbReference>
<gene>
    <name evidence="7" type="ORF">CSSPTR1EN2_LOCUS7521</name>
</gene>
<organism evidence="7 8">
    <name type="scientific">Sphagnum troendelagicum</name>
    <dbReference type="NCBI Taxonomy" id="128251"/>
    <lineage>
        <taxon>Eukaryota</taxon>
        <taxon>Viridiplantae</taxon>
        <taxon>Streptophyta</taxon>
        <taxon>Embryophyta</taxon>
        <taxon>Bryophyta</taxon>
        <taxon>Sphagnophytina</taxon>
        <taxon>Sphagnopsida</taxon>
        <taxon>Sphagnales</taxon>
        <taxon>Sphagnaceae</taxon>
        <taxon>Sphagnum</taxon>
    </lineage>
</organism>
<dbReference type="InterPro" id="IPR006780">
    <property type="entry name" value="YABBY"/>
</dbReference>
<name>A0ABP0TTV4_9BRYO</name>
<keyword evidence="4" id="KW-0862">Zinc</keyword>
<dbReference type="PANTHER" id="PTHR31675">
    <property type="entry name" value="PROTEIN YABBY 6-RELATED"/>
    <property type="match status" value="1"/>
</dbReference>
<proteinExistence type="inferred from homology"/>
<keyword evidence="8" id="KW-1185">Reference proteome</keyword>
<dbReference type="EMBL" id="OZ019906">
    <property type="protein sequence ID" value="CAK9204708.1"/>
    <property type="molecule type" value="Genomic_DNA"/>
</dbReference>
<evidence type="ECO:0000256" key="4">
    <source>
        <dbReference type="ARBA" id="ARBA00022833"/>
    </source>
</evidence>
<evidence type="ECO:0000256" key="2">
    <source>
        <dbReference type="ARBA" id="ARBA00022723"/>
    </source>
</evidence>
<reference evidence="7" key="1">
    <citation type="submission" date="2024-02" db="EMBL/GenBank/DDBJ databases">
        <authorList>
            <consortium name="ELIXIR-Norway"/>
            <consortium name="Elixir Norway"/>
        </authorList>
    </citation>
    <scope>NUCLEOTIDE SEQUENCE</scope>
</reference>
<evidence type="ECO:0000256" key="5">
    <source>
        <dbReference type="SAM" id="MobiDB-lite"/>
    </source>
</evidence>
<keyword evidence="2" id="KW-0479">Metal-binding</keyword>
<evidence type="ECO:0000256" key="1">
    <source>
        <dbReference type="ARBA" id="ARBA00010325"/>
    </source>
</evidence>
<dbReference type="InterPro" id="IPR056775">
    <property type="entry name" value="YABBY_C"/>
</dbReference>
<protein>
    <recommendedName>
        <fullName evidence="6">YABBY protein C-terminal domain-containing protein</fullName>
    </recommendedName>
</protein>
<sequence length="161" mass="17661">MLYTSQPFKFFHTLILNEVQESVDPLFAYGSGMQKHECNATMVFSPSKLGGSVNTMSGTVSTTLSASALSSCAPMEPKTTQKRTITTDDKQIKAENSGKKTRHPSAYNIFMREEMQRIKAARPLLSHRQAFGAASKSWATCPRVSGLDLAGDQEADCTNQF</sequence>
<dbReference type="Proteomes" id="UP001497512">
    <property type="component" value="Chromosome 14"/>
</dbReference>
<keyword evidence="3" id="KW-0863">Zinc-finger</keyword>
<comment type="similarity">
    <text evidence="1">Belongs to the YABBY family.</text>
</comment>
<evidence type="ECO:0000313" key="7">
    <source>
        <dbReference type="EMBL" id="CAK9204708.1"/>
    </source>
</evidence>
<feature type="compositionally biased region" description="Basic and acidic residues" evidence="5">
    <location>
        <begin position="85"/>
        <end position="98"/>
    </location>
</feature>
<evidence type="ECO:0000259" key="6">
    <source>
        <dbReference type="Pfam" id="PF04690"/>
    </source>
</evidence>
<evidence type="ECO:0000256" key="3">
    <source>
        <dbReference type="ARBA" id="ARBA00022771"/>
    </source>
</evidence>
<accession>A0ABP0TTV4</accession>
<dbReference type="SUPFAM" id="SSF47095">
    <property type="entry name" value="HMG-box"/>
    <property type="match status" value="1"/>
</dbReference>